<name>A0ABY8H8Q1_9MICC</name>
<evidence type="ECO:0008006" key="3">
    <source>
        <dbReference type="Google" id="ProtNLM"/>
    </source>
</evidence>
<sequence>MILLLAAVVLIFAPPSGDEVADSDWTITVSCASAALGDDRVQGNAPSERFDGLSTNLRMTCMTGRQQHSGAALLLTVLGSTSLIIGATRRS</sequence>
<evidence type="ECO:0000313" key="1">
    <source>
        <dbReference type="EMBL" id="WFP17038.1"/>
    </source>
</evidence>
<accession>A0ABY8H8Q1</accession>
<dbReference type="Proteomes" id="UP001219037">
    <property type="component" value="Chromosome"/>
</dbReference>
<protein>
    <recommendedName>
        <fullName evidence="3">Secreted protein</fullName>
    </recommendedName>
</protein>
<dbReference type="EMBL" id="CP121252">
    <property type="protein sequence ID" value="WFP17038.1"/>
    <property type="molecule type" value="Genomic_DNA"/>
</dbReference>
<gene>
    <name evidence="1" type="ORF">P8192_02625</name>
</gene>
<keyword evidence="2" id="KW-1185">Reference proteome</keyword>
<organism evidence="1 2">
    <name type="scientific">Citricoccus muralis</name>
    <dbReference type="NCBI Taxonomy" id="169134"/>
    <lineage>
        <taxon>Bacteria</taxon>
        <taxon>Bacillati</taxon>
        <taxon>Actinomycetota</taxon>
        <taxon>Actinomycetes</taxon>
        <taxon>Micrococcales</taxon>
        <taxon>Micrococcaceae</taxon>
        <taxon>Citricoccus</taxon>
    </lineage>
</organism>
<proteinExistence type="predicted"/>
<dbReference type="RefSeq" id="WP_278158276.1">
    <property type="nucleotide sequence ID" value="NZ_CP121252.1"/>
</dbReference>
<evidence type="ECO:0000313" key="2">
    <source>
        <dbReference type="Proteomes" id="UP001219037"/>
    </source>
</evidence>
<reference evidence="1 2" key="1">
    <citation type="submission" date="2023-04" db="EMBL/GenBank/DDBJ databases">
        <title>Funneling lignin-derived compounds into biodiesel using alkali-halophilic Citricoccus sp. P2.</title>
        <authorList>
            <person name="Luo C.-B."/>
        </authorList>
    </citation>
    <scope>NUCLEOTIDE SEQUENCE [LARGE SCALE GENOMIC DNA]</scope>
    <source>
        <strain evidence="1 2">P2</strain>
    </source>
</reference>